<accession>A0A6C0L0S6</accession>
<dbReference type="AlphaFoldDB" id="A0A6C0L0S6"/>
<name>A0A6C0L0S6_9ZZZZ</name>
<organism evidence="1">
    <name type="scientific">viral metagenome</name>
    <dbReference type="NCBI Taxonomy" id="1070528"/>
    <lineage>
        <taxon>unclassified sequences</taxon>
        <taxon>metagenomes</taxon>
        <taxon>organismal metagenomes</taxon>
    </lineage>
</organism>
<protein>
    <submittedName>
        <fullName evidence="1">Uncharacterized protein</fullName>
    </submittedName>
</protein>
<sequence>MSNLELCTQILFKKYGNEFPWLNYPDLNKIIEKFANDPIYQINNGELSVDKVKVIHSKVYPVIEKIERIKCFRNLDEKEDENENENLAKKVDLKNSIPKRDLEEIIPTVNYKTHHVLIDSKDRNKDIWSKNNPFQFSLGPSSVNLSSMNQPNTVYRSFSDVHSVTIKKIIIPYTNVSVPYLLLTVNELGSNISGTNDIMNNCFGHLTNPIIVGNYAHFVYNENFESVVQTGQESHMTKIFSPRIELSKLTFDIKKPDGTIVDFGNDNSVVIELQITCLRKELENTMLVRRS</sequence>
<dbReference type="EMBL" id="MN741023">
    <property type="protein sequence ID" value="QHU23091.1"/>
    <property type="molecule type" value="Genomic_DNA"/>
</dbReference>
<reference evidence="1" key="1">
    <citation type="journal article" date="2020" name="Nature">
        <title>Giant virus diversity and host interactions through global metagenomics.</title>
        <authorList>
            <person name="Schulz F."/>
            <person name="Roux S."/>
            <person name="Paez-Espino D."/>
            <person name="Jungbluth S."/>
            <person name="Walsh D.A."/>
            <person name="Denef V.J."/>
            <person name="McMahon K.D."/>
            <person name="Konstantinidis K.T."/>
            <person name="Eloe-Fadrosh E.A."/>
            <person name="Kyrpides N.C."/>
            <person name="Woyke T."/>
        </authorList>
    </citation>
    <scope>NUCLEOTIDE SEQUENCE</scope>
    <source>
        <strain evidence="1">GVMAG-S-ERX555907-63</strain>
    </source>
</reference>
<proteinExistence type="predicted"/>
<evidence type="ECO:0000313" key="1">
    <source>
        <dbReference type="EMBL" id="QHU23091.1"/>
    </source>
</evidence>